<organism evidence="1 2">
    <name type="scientific">Cyclobacterium plantarum</name>
    <dbReference type="NCBI Taxonomy" id="2716263"/>
    <lineage>
        <taxon>Bacteria</taxon>
        <taxon>Pseudomonadati</taxon>
        <taxon>Bacteroidota</taxon>
        <taxon>Cytophagia</taxon>
        <taxon>Cytophagales</taxon>
        <taxon>Cyclobacteriaceae</taxon>
        <taxon>Cyclobacterium</taxon>
    </lineage>
</organism>
<gene>
    <name evidence="1" type="ORF">G9Q97_02065</name>
</gene>
<evidence type="ECO:0000313" key="2">
    <source>
        <dbReference type="Proteomes" id="UP000649799"/>
    </source>
</evidence>
<evidence type="ECO:0000313" key="1">
    <source>
        <dbReference type="EMBL" id="NHE55593.1"/>
    </source>
</evidence>
<sequence length="551" mass="60321">MCYFIALFILGLSDVKSQTYGGASRIYTDFNGYWTSGVGDISTVLPDNSHHLLGFTWQGNVYSTGIDDGRLSSAGVTFDPQVYQAFPVRNIAAKSSGTFIGLGQLYDGVDNGISAPAPFAVPPNLSAFLTDGLQGLDYGTGVANIASGNVIFDFSGIIDPTQIGDGIPDILVTQFADPSSILDEVYLTDGDGNLVGNSLNIDHTAINILGRWSADFYDLDGGAGAGFIKTNRDLRLWVAELEAFGINIDNYEEVRSLRYRLNGTSDVAFAAYKVGVFDIVAANNDEGITNQEEPVVLDVLANDLPDEILDPAYLSILDGPDNGSLTINPVTGEIEYLPYAEFFGIDQFTYQICGDGGLQCDEAIVTIEVNQVKLPVKWLEFTGSTLANRGIALAWTTAFEKNTAFFEVETSVDGRDWRVIDRIEAVGFSNNAVDYTHFVRMNGEGRVFVRLRQVDQDHSQAFSEVLAVDFLEQKSKEVRLYPNPVKNELMVEGFIEEGLPMKVIDLTGGEKTHLIQKLEGDGFLIRLDVSLLEKGIYVLVWGKEVLKFQKN</sequence>
<proteinExistence type="predicted"/>
<name>A0ABX0H5E8_9BACT</name>
<reference evidence="1 2" key="1">
    <citation type="submission" date="2020-03" db="EMBL/GenBank/DDBJ databases">
        <title>Cyclobacterium plantarum sp. nov., a marine bacterium isolated from a coastal-marine wetland.</title>
        <authorList>
            <person name="Sanchez-Porro C."/>
            <person name="Ventosa A."/>
            <person name="Amoozegar M."/>
        </authorList>
    </citation>
    <scope>NUCLEOTIDE SEQUENCE [LARGE SCALE GENOMIC DNA]</scope>
    <source>
        <strain evidence="1 2">GBPx2</strain>
    </source>
</reference>
<dbReference type="Proteomes" id="UP000649799">
    <property type="component" value="Unassembled WGS sequence"/>
</dbReference>
<dbReference type="Pfam" id="PF17963">
    <property type="entry name" value="Big_9"/>
    <property type="match status" value="1"/>
</dbReference>
<evidence type="ECO:0008006" key="3">
    <source>
        <dbReference type="Google" id="ProtNLM"/>
    </source>
</evidence>
<keyword evidence="2" id="KW-1185">Reference proteome</keyword>
<dbReference type="RefSeq" id="WP_166142627.1">
    <property type="nucleotide sequence ID" value="NZ_JAANYN010000001.1"/>
</dbReference>
<dbReference type="EMBL" id="JAANYN010000001">
    <property type="protein sequence ID" value="NHE55593.1"/>
    <property type="molecule type" value="Genomic_DNA"/>
</dbReference>
<comment type="caution">
    <text evidence="1">The sequence shown here is derived from an EMBL/GenBank/DDBJ whole genome shotgun (WGS) entry which is preliminary data.</text>
</comment>
<dbReference type="Gene3D" id="2.60.40.3440">
    <property type="match status" value="1"/>
</dbReference>
<protein>
    <recommendedName>
        <fullName evidence="3">Secretion system C-terminal sorting domain-containing protein</fullName>
    </recommendedName>
</protein>
<accession>A0ABX0H5E8</accession>